<evidence type="ECO:0000313" key="2">
    <source>
        <dbReference type="WBParaSite" id="L893_g12461.t1"/>
    </source>
</evidence>
<protein>
    <submittedName>
        <fullName evidence="2">Ovule protein</fullName>
    </submittedName>
</protein>
<reference evidence="2" key="1">
    <citation type="submission" date="2016-11" db="UniProtKB">
        <authorList>
            <consortium name="WormBaseParasite"/>
        </authorList>
    </citation>
    <scope>IDENTIFICATION</scope>
</reference>
<dbReference type="Proteomes" id="UP000095287">
    <property type="component" value="Unplaced"/>
</dbReference>
<evidence type="ECO:0000313" key="1">
    <source>
        <dbReference type="Proteomes" id="UP000095287"/>
    </source>
</evidence>
<proteinExistence type="predicted"/>
<dbReference type="AlphaFoldDB" id="A0A1I7Y425"/>
<keyword evidence="1" id="KW-1185">Reference proteome</keyword>
<sequence>MRGSLSLQVGVPLGDLANEQTHNPEVPFSSRATCKQLAFPTLSDLCVILNHAFPSLFSLFPSFPPANKQSARLHFPKNSKASDDVRAL</sequence>
<dbReference type="WBParaSite" id="L893_g12461.t1">
    <property type="protein sequence ID" value="L893_g12461.t1"/>
    <property type="gene ID" value="L893_g12461"/>
</dbReference>
<name>A0A1I7Y425_9BILA</name>
<organism evidence="1 2">
    <name type="scientific">Steinernema glaseri</name>
    <dbReference type="NCBI Taxonomy" id="37863"/>
    <lineage>
        <taxon>Eukaryota</taxon>
        <taxon>Metazoa</taxon>
        <taxon>Ecdysozoa</taxon>
        <taxon>Nematoda</taxon>
        <taxon>Chromadorea</taxon>
        <taxon>Rhabditida</taxon>
        <taxon>Tylenchina</taxon>
        <taxon>Panagrolaimomorpha</taxon>
        <taxon>Strongyloidoidea</taxon>
        <taxon>Steinernematidae</taxon>
        <taxon>Steinernema</taxon>
    </lineage>
</organism>
<accession>A0A1I7Y425</accession>